<dbReference type="InterPro" id="IPR006093">
    <property type="entry name" value="Oxy_OxRdtase_FAD_BS"/>
</dbReference>
<accession>A0A7G1NRS8</accession>
<dbReference type="Gene3D" id="3.30.43.10">
    <property type="entry name" value="Uridine Diphospho-n-acetylenolpyruvylglucosamine Reductase, domain 2"/>
    <property type="match status" value="1"/>
</dbReference>
<protein>
    <submittedName>
        <fullName evidence="8">Oxidoreductase</fullName>
    </submittedName>
</protein>
<keyword evidence="5" id="KW-0560">Oxidoreductase</keyword>
<evidence type="ECO:0000313" key="8">
    <source>
        <dbReference type="EMBL" id="BCL25559.1"/>
    </source>
</evidence>
<comment type="cofactor">
    <cofactor evidence="1">
        <name>FAD</name>
        <dbReference type="ChEBI" id="CHEBI:57692"/>
    </cofactor>
</comment>
<evidence type="ECO:0000256" key="4">
    <source>
        <dbReference type="ARBA" id="ARBA00022827"/>
    </source>
</evidence>
<evidence type="ECO:0000256" key="6">
    <source>
        <dbReference type="SAM" id="MobiDB-lite"/>
    </source>
</evidence>
<dbReference type="EMBL" id="AP023440">
    <property type="protein sequence ID" value="BCL25559.1"/>
    <property type="molecule type" value="Genomic_DNA"/>
</dbReference>
<evidence type="ECO:0000259" key="7">
    <source>
        <dbReference type="PROSITE" id="PS51387"/>
    </source>
</evidence>
<evidence type="ECO:0000256" key="5">
    <source>
        <dbReference type="ARBA" id="ARBA00023002"/>
    </source>
</evidence>
<keyword evidence="4" id="KW-0274">FAD</keyword>
<dbReference type="Gene3D" id="3.40.462.20">
    <property type="match status" value="1"/>
</dbReference>
<evidence type="ECO:0000256" key="3">
    <source>
        <dbReference type="ARBA" id="ARBA00022630"/>
    </source>
</evidence>
<reference evidence="8 9" key="1">
    <citation type="journal article" date="2014" name="Int. J. Syst. Evol. Microbiol.">
        <title>Complete genome sequence of Corynebacterium casei LMG S-19264T (=DSM 44701T), isolated from a smear-ripened cheese.</title>
        <authorList>
            <consortium name="US DOE Joint Genome Institute (JGI-PGF)"/>
            <person name="Walter F."/>
            <person name="Albersmeier A."/>
            <person name="Kalinowski J."/>
            <person name="Ruckert C."/>
        </authorList>
    </citation>
    <scope>NUCLEOTIDE SEQUENCE [LARGE SCALE GENOMIC DNA]</scope>
    <source>
        <strain evidence="8 9">JCM 4677</strain>
    </source>
</reference>
<dbReference type="Gene3D" id="3.30.465.10">
    <property type="match status" value="1"/>
</dbReference>
<sequence>MTDFDGTFLTRGAPGYEEARLGAVWNLRKPDRHPDAILLAAGDRDVQEGVRWAAARGANISVRSGGHSWIGNGVRDGGLLIDLSALDEVVIDAPRRRATVRPAVRGSHFNALLAAEGLVFPSGHCPSVGVGGFLLGGGYGWNSRALGPACFSVEAVDAVLADGTLVHATDETHPELMWAVRGSGPGFFAVVTRFHLRVYPAYDQILRSAYVFPHELRDEVLAWTYEAVPGISDSLEMSAKVAHTPGVPRPTTMITAAAFCTPGEGPRMLEPLEKAPFLRHALRRTERVPSTLDDLYALSDGLTPQGRRYAVDGVWTDAPVQDVLDAGREVLDGLPNRDSFLLWMLWGGQATRENACWSTQARLYFSPNAVWHDPADDLRNETWAHEALRGMAPVARGTQFADANPADRPDHGLEPEQTARLERLRRRYDPQGLFHSYLSPDESTTALAAHRRHENSPLVSTESRNYRRTAP</sequence>
<dbReference type="PANTHER" id="PTHR42973:SF39">
    <property type="entry name" value="FAD-BINDING PCMH-TYPE DOMAIN-CONTAINING PROTEIN"/>
    <property type="match status" value="1"/>
</dbReference>
<dbReference type="InterPro" id="IPR050416">
    <property type="entry name" value="FAD-linked_Oxidoreductase"/>
</dbReference>
<proteinExistence type="inferred from homology"/>
<dbReference type="Pfam" id="PF01565">
    <property type="entry name" value="FAD_binding_4"/>
    <property type="match status" value="1"/>
</dbReference>
<dbReference type="InterPro" id="IPR036318">
    <property type="entry name" value="FAD-bd_PCMH-like_sf"/>
</dbReference>
<dbReference type="InterPro" id="IPR006094">
    <property type="entry name" value="Oxid_FAD_bind_N"/>
</dbReference>
<comment type="similarity">
    <text evidence="2">Belongs to the oxygen-dependent FAD-linked oxidoreductase family.</text>
</comment>
<feature type="region of interest" description="Disordered" evidence="6">
    <location>
        <begin position="435"/>
        <end position="471"/>
    </location>
</feature>
<keyword evidence="3" id="KW-0285">Flavoprotein</keyword>
<evidence type="ECO:0000313" key="9">
    <source>
        <dbReference type="Proteomes" id="UP000516444"/>
    </source>
</evidence>
<dbReference type="KEGG" id="sgm:GCM10017557_04180"/>
<dbReference type="InterPro" id="IPR016169">
    <property type="entry name" value="FAD-bd_PCMH_sub2"/>
</dbReference>
<dbReference type="GO" id="GO:0071949">
    <property type="term" value="F:FAD binding"/>
    <property type="evidence" value="ECO:0007669"/>
    <property type="project" value="InterPro"/>
</dbReference>
<dbReference type="RefSeq" id="WP_190849196.1">
    <property type="nucleotide sequence ID" value="NZ_AP023440.1"/>
</dbReference>
<dbReference type="PANTHER" id="PTHR42973">
    <property type="entry name" value="BINDING OXIDOREDUCTASE, PUTATIVE (AFU_ORTHOLOGUE AFUA_1G17690)-RELATED"/>
    <property type="match status" value="1"/>
</dbReference>
<evidence type="ECO:0000256" key="1">
    <source>
        <dbReference type="ARBA" id="ARBA00001974"/>
    </source>
</evidence>
<dbReference type="SUPFAM" id="SSF56176">
    <property type="entry name" value="FAD-binding/transporter-associated domain-like"/>
    <property type="match status" value="1"/>
</dbReference>
<dbReference type="PROSITE" id="PS51387">
    <property type="entry name" value="FAD_PCMH"/>
    <property type="match status" value="1"/>
</dbReference>
<evidence type="ECO:0000256" key="2">
    <source>
        <dbReference type="ARBA" id="ARBA00005466"/>
    </source>
</evidence>
<dbReference type="InterPro" id="IPR016166">
    <property type="entry name" value="FAD-bd_PCMH"/>
</dbReference>
<dbReference type="PROSITE" id="PS00862">
    <property type="entry name" value="OX2_COVAL_FAD"/>
    <property type="match status" value="1"/>
</dbReference>
<dbReference type="AlphaFoldDB" id="A0A7G1NRS8"/>
<name>A0A7G1NRS8_9ACTN</name>
<dbReference type="Proteomes" id="UP000516444">
    <property type="component" value="Chromosome"/>
</dbReference>
<dbReference type="InterPro" id="IPR016167">
    <property type="entry name" value="FAD-bd_PCMH_sub1"/>
</dbReference>
<gene>
    <name evidence="8" type="ORF">GCM10017557_04180</name>
</gene>
<feature type="domain" description="FAD-binding PCMH-type" evidence="7">
    <location>
        <begin position="30"/>
        <end position="201"/>
    </location>
</feature>
<keyword evidence="9" id="KW-1185">Reference proteome</keyword>
<dbReference type="GO" id="GO:0016491">
    <property type="term" value="F:oxidoreductase activity"/>
    <property type="evidence" value="ECO:0007669"/>
    <property type="project" value="UniProtKB-KW"/>
</dbReference>
<organism evidence="8 9">
    <name type="scientific">Streptomyces aurantiacus</name>
    <dbReference type="NCBI Taxonomy" id="47760"/>
    <lineage>
        <taxon>Bacteria</taxon>
        <taxon>Bacillati</taxon>
        <taxon>Actinomycetota</taxon>
        <taxon>Actinomycetes</taxon>
        <taxon>Kitasatosporales</taxon>
        <taxon>Streptomycetaceae</taxon>
        <taxon>Streptomyces</taxon>
        <taxon>Streptomyces aurantiacus group</taxon>
    </lineage>
</organism>